<evidence type="ECO:0000313" key="4">
    <source>
        <dbReference type="Proteomes" id="UP001327560"/>
    </source>
</evidence>
<sequence>MIWRRSLLLLFLFSSFLLQLHAASAPAGDATEPAMNMQEKVEKSMVVARKLKSGGGRGGGGGGGRSPISRGGGAGHGNSGRSAACSSYDRSFGITFLAVALAAVFVNSM</sequence>
<feature type="compositionally biased region" description="Gly residues" evidence="1">
    <location>
        <begin position="53"/>
        <end position="78"/>
    </location>
</feature>
<dbReference type="EMBL" id="CP136892">
    <property type="protein sequence ID" value="WOL02299.1"/>
    <property type="molecule type" value="Genomic_DNA"/>
</dbReference>
<evidence type="ECO:0008006" key="5">
    <source>
        <dbReference type="Google" id="ProtNLM"/>
    </source>
</evidence>
<protein>
    <recommendedName>
        <fullName evidence="5">Glycine-rich protein</fullName>
    </recommendedName>
</protein>
<gene>
    <name evidence="3" type="ORF">Cni_G11018</name>
</gene>
<feature type="region of interest" description="Disordered" evidence="1">
    <location>
        <begin position="51"/>
        <end position="85"/>
    </location>
</feature>
<name>A0AAQ3K704_9LILI</name>
<organism evidence="3 4">
    <name type="scientific">Canna indica</name>
    <name type="common">Indian-shot</name>
    <dbReference type="NCBI Taxonomy" id="4628"/>
    <lineage>
        <taxon>Eukaryota</taxon>
        <taxon>Viridiplantae</taxon>
        <taxon>Streptophyta</taxon>
        <taxon>Embryophyta</taxon>
        <taxon>Tracheophyta</taxon>
        <taxon>Spermatophyta</taxon>
        <taxon>Magnoliopsida</taxon>
        <taxon>Liliopsida</taxon>
        <taxon>Zingiberales</taxon>
        <taxon>Cannaceae</taxon>
        <taxon>Canna</taxon>
    </lineage>
</organism>
<evidence type="ECO:0000256" key="2">
    <source>
        <dbReference type="SAM" id="SignalP"/>
    </source>
</evidence>
<feature type="chain" id="PRO_5042857173" description="Glycine-rich protein" evidence="2">
    <location>
        <begin position="23"/>
        <end position="109"/>
    </location>
</feature>
<proteinExistence type="predicted"/>
<keyword evidence="4" id="KW-1185">Reference proteome</keyword>
<dbReference type="Proteomes" id="UP001327560">
    <property type="component" value="Chromosome 3"/>
</dbReference>
<feature type="signal peptide" evidence="2">
    <location>
        <begin position="1"/>
        <end position="22"/>
    </location>
</feature>
<evidence type="ECO:0000313" key="3">
    <source>
        <dbReference type="EMBL" id="WOL02299.1"/>
    </source>
</evidence>
<keyword evidence="2" id="KW-0732">Signal</keyword>
<evidence type="ECO:0000256" key="1">
    <source>
        <dbReference type="SAM" id="MobiDB-lite"/>
    </source>
</evidence>
<accession>A0AAQ3K704</accession>
<reference evidence="3 4" key="1">
    <citation type="submission" date="2023-10" db="EMBL/GenBank/DDBJ databases">
        <title>Chromosome-scale genome assembly provides insights into flower coloration mechanisms of Canna indica.</title>
        <authorList>
            <person name="Li C."/>
        </authorList>
    </citation>
    <scope>NUCLEOTIDE SEQUENCE [LARGE SCALE GENOMIC DNA]</scope>
    <source>
        <tissue evidence="3">Flower</tissue>
    </source>
</reference>
<dbReference type="AlphaFoldDB" id="A0AAQ3K704"/>